<dbReference type="Pfam" id="PF13649">
    <property type="entry name" value="Methyltransf_25"/>
    <property type="match status" value="1"/>
</dbReference>
<dbReference type="InterPro" id="IPR029063">
    <property type="entry name" value="SAM-dependent_MTases_sf"/>
</dbReference>
<gene>
    <name evidence="3" type="ORF">BJ989_003080</name>
</gene>
<dbReference type="PANTHER" id="PTHR43861">
    <property type="entry name" value="TRANS-ACONITATE 2-METHYLTRANSFERASE-RELATED"/>
    <property type="match status" value="1"/>
</dbReference>
<keyword evidence="1 3" id="KW-0808">Transferase</keyword>
<feature type="domain" description="Methyltransferase" evidence="2">
    <location>
        <begin position="38"/>
        <end position="130"/>
    </location>
</feature>
<keyword evidence="3" id="KW-0489">Methyltransferase</keyword>
<sequence>MDAAAWDARYAASAQVWSAEPNVFVAQACTDLPPGRAADVACGEGRNAAWLAERGWSVTALDFSAVAVEKTRALAERRGLADRVAARVDDATRWQAEAPLDLVVLCYLQLAAPARGEAVRRAFSALAPGGTLLVVAHDSSNLAEGTGGPQDPAVLYRAEDVLADLDPTAYDVVRAGRVARTVGASSGGPAADPHRGEPERTAWDCLVQLRRPAPPAG</sequence>
<dbReference type="SUPFAM" id="SSF53335">
    <property type="entry name" value="S-adenosyl-L-methionine-dependent methyltransferases"/>
    <property type="match status" value="1"/>
</dbReference>
<evidence type="ECO:0000256" key="1">
    <source>
        <dbReference type="ARBA" id="ARBA00022679"/>
    </source>
</evidence>
<protein>
    <submittedName>
        <fullName evidence="3">SAM-dependent methyltransferase</fullName>
    </submittedName>
</protein>
<accession>A0A7Y9RWM9</accession>
<dbReference type="PANTHER" id="PTHR43861:SF3">
    <property type="entry name" value="PUTATIVE (AFU_ORTHOLOGUE AFUA_2G14390)-RELATED"/>
    <property type="match status" value="1"/>
</dbReference>
<organism evidence="3 4">
    <name type="scientific">Nocardioides perillae</name>
    <dbReference type="NCBI Taxonomy" id="1119534"/>
    <lineage>
        <taxon>Bacteria</taxon>
        <taxon>Bacillati</taxon>
        <taxon>Actinomycetota</taxon>
        <taxon>Actinomycetes</taxon>
        <taxon>Propionibacteriales</taxon>
        <taxon>Nocardioidaceae</taxon>
        <taxon>Nocardioides</taxon>
    </lineage>
</organism>
<evidence type="ECO:0000313" key="3">
    <source>
        <dbReference type="EMBL" id="NYG56776.1"/>
    </source>
</evidence>
<proteinExistence type="predicted"/>
<dbReference type="GO" id="GO:0032259">
    <property type="term" value="P:methylation"/>
    <property type="evidence" value="ECO:0007669"/>
    <property type="project" value="UniProtKB-KW"/>
</dbReference>
<dbReference type="Gene3D" id="3.40.50.150">
    <property type="entry name" value="Vaccinia Virus protein VP39"/>
    <property type="match status" value="1"/>
</dbReference>
<dbReference type="RefSeq" id="WP_179518977.1">
    <property type="nucleotide sequence ID" value="NZ_JACCAC010000001.1"/>
</dbReference>
<keyword evidence="4" id="KW-1185">Reference proteome</keyword>
<dbReference type="CDD" id="cd02440">
    <property type="entry name" value="AdoMet_MTases"/>
    <property type="match status" value="1"/>
</dbReference>
<dbReference type="EMBL" id="JACCAC010000001">
    <property type="protein sequence ID" value="NYG56776.1"/>
    <property type="molecule type" value="Genomic_DNA"/>
</dbReference>
<dbReference type="GO" id="GO:0008168">
    <property type="term" value="F:methyltransferase activity"/>
    <property type="evidence" value="ECO:0007669"/>
    <property type="project" value="UniProtKB-KW"/>
</dbReference>
<evidence type="ECO:0000259" key="2">
    <source>
        <dbReference type="Pfam" id="PF13649"/>
    </source>
</evidence>
<reference evidence="3 4" key="1">
    <citation type="submission" date="2020-07" db="EMBL/GenBank/DDBJ databases">
        <title>Sequencing the genomes of 1000 actinobacteria strains.</title>
        <authorList>
            <person name="Klenk H.-P."/>
        </authorList>
    </citation>
    <scope>NUCLEOTIDE SEQUENCE [LARGE SCALE GENOMIC DNA]</scope>
    <source>
        <strain evidence="3 4">DSM 24552</strain>
    </source>
</reference>
<evidence type="ECO:0000313" key="4">
    <source>
        <dbReference type="Proteomes" id="UP000544110"/>
    </source>
</evidence>
<dbReference type="InterPro" id="IPR041698">
    <property type="entry name" value="Methyltransf_25"/>
</dbReference>
<dbReference type="Proteomes" id="UP000544110">
    <property type="component" value="Unassembled WGS sequence"/>
</dbReference>
<comment type="caution">
    <text evidence="3">The sequence shown here is derived from an EMBL/GenBank/DDBJ whole genome shotgun (WGS) entry which is preliminary data.</text>
</comment>
<dbReference type="AlphaFoldDB" id="A0A7Y9RWM9"/>
<name>A0A7Y9RWM9_9ACTN</name>